<accession>A0A086AUA0</accession>
<organism evidence="2 4">
    <name type="scientific">Flavobacterium hydatis</name>
    <name type="common">Cytophaga aquatilis</name>
    <dbReference type="NCBI Taxonomy" id="991"/>
    <lineage>
        <taxon>Bacteria</taxon>
        <taxon>Pseudomonadati</taxon>
        <taxon>Bacteroidota</taxon>
        <taxon>Flavobacteriia</taxon>
        <taxon>Flavobacteriales</taxon>
        <taxon>Flavobacteriaceae</taxon>
        <taxon>Flavobacterium</taxon>
    </lineage>
</organism>
<evidence type="ECO:0000313" key="5">
    <source>
        <dbReference type="Proteomes" id="UP000198424"/>
    </source>
</evidence>
<dbReference type="InterPro" id="IPR036374">
    <property type="entry name" value="OxRdtase_Mopterin-bd_sf"/>
</dbReference>
<dbReference type="STRING" id="991.IW20_00455"/>
<protein>
    <recommendedName>
        <fullName evidence="1">Oxidoreductase molybdopterin-binding domain-containing protein</fullName>
    </recommendedName>
</protein>
<dbReference type="EMBL" id="MUGY01000001">
    <property type="protein sequence ID" value="OXA98444.1"/>
    <property type="molecule type" value="Genomic_DNA"/>
</dbReference>
<evidence type="ECO:0000313" key="2">
    <source>
        <dbReference type="EMBL" id="KFF20264.1"/>
    </source>
</evidence>
<evidence type="ECO:0000313" key="3">
    <source>
        <dbReference type="EMBL" id="OXA98444.1"/>
    </source>
</evidence>
<feature type="domain" description="Oxidoreductase molybdopterin-binding" evidence="1">
    <location>
        <begin position="54"/>
        <end position="194"/>
    </location>
</feature>
<dbReference type="InterPro" id="IPR000572">
    <property type="entry name" value="OxRdtase_Mopterin-bd_dom"/>
</dbReference>
<gene>
    <name evidence="3" type="ORF">B0A62_01200</name>
    <name evidence="2" type="ORF">IW20_00455</name>
</gene>
<dbReference type="Pfam" id="PF00174">
    <property type="entry name" value="Oxidored_molyb"/>
    <property type="match status" value="1"/>
</dbReference>
<dbReference type="Proteomes" id="UP000028712">
    <property type="component" value="Unassembled WGS sequence"/>
</dbReference>
<keyword evidence="5" id="KW-1185">Reference proteome</keyword>
<comment type="caution">
    <text evidence="2">The sequence shown here is derived from an EMBL/GenBank/DDBJ whole genome shotgun (WGS) entry which is preliminary data.</text>
</comment>
<proteinExistence type="predicted"/>
<evidence type="ECO:0000259" key="1">
    <source>
        <dbReference type="Pfam" id="PF00174"/>
    </source>
</evidence>
<dbReference type="SUPFAM" id="SSF56524">
    <property type="entry name" value="Oxidoreductase molybdopterin-binding domain"/>
    <property type="match status" value="1"/>
</dbReference>
<dbReference type="Proteomes" id="UP000198424">
    <property type="component" value="Unassembled WGS sequence"/>
</dbReference>
<dbReference type="RefSeq" id="WP_035617394.1">
    <property type="nucleotide sequence ID" value="NZ_JBEWQG010000016.1"/>
</dbReference>
<dbReference type="Gene3D" id="3.90.420.10">
    <property type="entry name" value="Oxidoreductase, molybdopterin-binding domain"/>
    <property type="match status" value="1"/>
</dbReference>
<evidence type="ECO:0000313" key="4">
    <source>
        <dbReference type="Proteomes" id="UP000028712"/>
    </source>
</evidence>
<dbReference type="AlphaFoldDB" id="A0A086AUA0"/>
<sequence length="198" mass="22407">MKTQNYILILLIAFSCTMCNSSKKEKEDTITTEKVSETDNDKHPVLTPADSLKLVNHQIEVKGEVEFPLQLTVDSLRKMKVATITDFKVVCQSGEVKKDDKTCKGVLLKDILEKAKIKQSGHKDRNFYIVARASDGYMATFSWAEIFNNPTGENAYVLFEENGKPVKNGEMITICKNDIKTGPRHVSWLKSIEVYKVK</sequence>
<reference evidence="3 5" key="2">
    <citation type="submission" date="2016-11" db="EMBL/GenBank/DDBJ databases">
        <title>Whole genomes of Flavobacteriaceae.</title>
        <authorList>
            <person name="Stine C."/>
            <person name="Li C."/>
            <person name="Tadesse D."/>
        </authorList>
    </citation>
    <scope>NUCLEOTIDE SEQUENCE [LARGE SCALE GENOMIC DNA]</scope>
    <source>
        <strain evidence="3 5">ATCC 29551</strain>
    </source>
</reference>
<dbReference type="eggNOG" id="COG2041">
    <property type="taxonomic scope" value="Bacteria"/>
</dbReference>
<name>A0A086AUA0_FLAHY</name>
<reference evidence="2 4" key="1">
    <citation type="submission" date="2014-07" db="EMBL/GenBank/DDBJ databases">
        <title>Genome of Flavobacterium hydatis DSM 2063.</title>
        <authorList>
            <person name="Pipes S.E."/>
            <person name="Stropko S.J."/>
            <person name="Newman J.D."/>
        </authorList>
    </citation>
    <scope>NUCLEOTIDE SEQUENCE [LARGE SCALE GENOMIC DNA]</scope>
    <source>
        <strain evidence="2 4">DSM 2063</strain>
    </source>
</reference>
<dbReference type="PROSITE" id="PS51257">
    <property type="entry name" value="PROKAR_LIPOPROTEIN"/>
    <property type="match status" value="1"/>
</dbReference>
<dbReference type="EMBL" id="JPRM01000001">
    <property type="protein sequence ID" value="KFF20264.1"/>
    <property type="molecule type" value="Genomic_DNA"/>
</dbReference>